<dbReference type="SMART" id="SM00448">
    <property type="entry name" value="REC"/>
    <property type="match status" value="1"/>
</dbReference>
<comment type="caution">
    <text evidence="8">The sequence shown here is derived from an EMBL/GenBank/DDBJ whole genome shotgun (WGS) entry which is preliminary data.</text>
</comment>
<dbReference type="EMBL" id="VYQF01000001">
    <property type="protein sequence ID" value="KAA9042203.1"/>
    <property type="molecule type" value="Genomic_DNA"/>
</dbReference>
<dbReference type="InterPro" id="IPR058031">
    <property type="entry name" value="AAA_lid_NorR"/>
</dbReference>
<keyword evidence="9" id="KW-1185">Reference proteome</keyword>
<evidence type="ECO:0000256" key="4">
    <source>
        <dbReference type="ARBA" id="ARBA00023163"/>
    </source>
</evidence>
<dbReference type="FunFam" id="3.40.50.300:FF:000006">
    <property type="entry name" value="DNA-binding transcriptional regulator NtrC"/>
    <property type="match status" value="1"/>
</dbReference>
<accession>A0A5J5IPK2</accession>
<gene>
    <name evidence="8" type="ORF">FW778_09370</name>
</gene>
<dbReference type="Proteomes" id="UP000326903">
    <property type="component" value="Unassembled WGS sequence"/>
</dbReference>
<dbReference type="PROSITE" id="PS00675">
    <property type="entry name" value="SIGMA54_INTERACT_1"/>
    <property type="match status" value="1"/>
</dbReference>
<evidence type="ECO:0000259" key="7">
    <source>
        <dbReference type="PROSITE" id="PS50110"/>
    </source>
</evidence>
<sequence length="471" mass="53081">MKKKILIIDDDLDMCSLLSRFLNKKGYEAEVALNGVKGLARFNEEHFDIVLCDFRLGDRNGKEVLLKIKEIKPDTIVIIITGYSDIKTAVDVIKMGAFDYITKPLIPDEVINVIEKAIAAPSAEHITPSLNAKTVKTKRQYVISANKEFLIGQDGETARVYSQIEIVAATNYSIILYGESGTGKEVIAKTIHETSNRRNKPFVAMDCGTLSKELAGSELFGHVKGAFTGAVTDKEGHFEIANGGTLFLDEVANLSPEVQAALLRVIQERKFKRVGSTKEIDVDVRIIVASNENLQEAYKKGKFREDLYHRFNEFSINLPPLRERKVDIPLFADFFLDKTNLELNKNIEGYEDDVMEMFINYPWPGNLREFRNVVRRAVLLTPSGKINSKVLPWEITNSLVQLPAGNTSIKLDSKEELPLKDLDLKDAAAKAEYDTIMNVLKEVNFNKTKAAEILKIDRKTLYNKIKIYQSL</sequence>
<dbReference type="InterPro" id="IPR003593">
    <property type="entry name" value="AAA+_ATPase"/>
</dbReference>
<dbReference type="InterPro" id="IPR002078">
    <property type="entry name" value="Sigma_54_int"/>
</dbReference>
<dbReference type="InterPro" id="IPR025943">
    <property type="entry name" value="Sigma_54_int_dom_ATP-bd_2"/>
</dbReference>
<dbReference type="Gene3D" id="1.10.10.60">
    <property type="entry name" value="Homeodomain-like"/>
    <property type="match status" value="1"/>
</dbReference>
<proteinExistence type="predicted"/>
<dbReference type="GO" id="GO:0000160">
    <property type="term" value="P:phosphorelay signal transduction system"/>
    <property type="evidence" value="ECO:0007669"/>
    <property type="project" value="InterPro"/>
</dbReference>
<feature type="domain" description="Response regulatory" evidence="7">
    <location>
        <begin position="4"/>
        <end position="118"/>
    </location>
</feature>
<dbReference type="InterPro" id="IPR009057">
    <property type="entry name" value="Homeodomain-like_sf"/>
</dbReference>
<protein>
    <submittedName>
        <fullName evidence="8">Sigma-54-dependent Fis family transcriptional regulator</fullName>
    </submittedName>
</protein>
<dbReference type="Gene3D" id="3.40.50.300">
    <property type="entry name" value="P-loop containing nucleotide triphosphate hydrolases"/>
    <property type="match status" value="1"/>
</dbReference>
<dbReference type="SUPFAM" id="SSF46689">
    <property type="entry name" value="Homeodomain-like"/>
    <property type="match status" value="1"/>
</dbReference>
<dbReference type="CDD" id="cd00009">
    <property type="entry name" value="AAA"/>
    <property type="match status" value="1"/>
</dbReference>
<evidence type="ECO:0000259" key="6">
    <source>
        <dbReference type="PROSITE" id="PS50045"/>
    </source>
</evidence>
<keyword evidence="3" id="KW-0805">Transcription regulation</keyword>
<keyword evidence="5" id="KW-0597">Phosphoprotein</keyword>
<organism evidence="8 9">
    <name type="scientific">Ginsengibacter hankyongi</name>
    <dbReference type="NCBI Taxonomy" id="2607284"/>
    <lineage>
        <taxon>Bacteria</taxon>
        <taxon>Pseudomonadati</taxon>
        <taxon>Bacteroidota</taxon>
        <taxon>Chitinophagia</taxon>
        <taxon>Chitinophagales</taxon>
        <taxon>Chitinophagaceae</taxon>
        <taxon>Ginsengibacter</taxon>
    </lineage>
</organism>
<dbReference type="InterPro" id="IPR001789">
    <property type="entry name" value="Sig_transdc_resp-reg_receiver"/>
</dbReference>
<dbReference type="PANTHER" id="PTHR32071:SF81">
    <property type="entry name" value="PROPIONATE CATABOLISM OPERON REGULATORY PROTEIN"/>
    <property type="match status" value="1"/>
</dbReference>
<dbReference type="Pfam" id="PF02954">
    <property type="entry name" value="HTH_8"/>
    <property type="match status" value="1"/>
</dbReference>
<feature type="modified residue" description="4-aspartylphosphate" evidence="5">
    <location>
        <position position="53"/>
    </location>
</feature>
<evidence type="ECO:0000313" key="9">
    <source>
        <dbReference type="Proteomes" id="UP000326903"/>
    </source>
</evidence>
<keyword evidence="2" id="KW-0067">ATP-binding</keyword>
<dbReference type="SUPFAM" id="SSF52540">
    <property type="entry name" value="P-loop containing nucleoside triphosphate hydrolases"/>
    <property type="match status" value="1"/>
</dbReference>
<dbReference type="InterPro" id="IPR011006">
    <property type="entry name" value="CheY-like_superfamily"/>
</dbReference>
<name>A0A5J5IPK2_9BACT</name>
<dbReference type="PROSITE" id="PS50045">
    <property type="entry name" value="SIGMA54_INTERACT_4"/>
    <property type="match status" value="1"/>
</dbReference>
<dbReference type="SMART" id="SM00382">
    <property type="entry name" value="AAA"/>
    <property type="match status" value="1"/>
</dbReference>
<evidence type="ECO:0000256" key="2">
    <source>
        <dbReference type="ARBA" id="ARBA00022840"/>
    </source>
</evidence>
<dbReference type="GO" id="GO:0005524">
    <property type="term" value="F:ATP binding"/>
    <property type="evidence" value="ECO:0007669"/>
    <property type="project" value="UniProtKB-KW"/>
</dbReference>
<dbReference type="GO" id="GO:0006355">
    <property type="term" value="P:regulation of DNA-templated transcription"/>
    <property type="evidence" value="ECO:0007669"/>
    <property type="project" value="InterPro"/>
</dbReference>
<dbReference type="Pfam" id="PF00072">
    <property type="entry name" value="Response_reg"/>
    <property type="match status" value="1"/>
</dbReference>
<dbReference type="Pfam" id="PF00158">
    <property type="entry name" value="Sigma54_activat"/>
    <property type="match status" value="1"/>
</dbReference>
<keyword evidence="1" id="KW-0547">Nucleotide-binding</keyword>
<evidence type="ECO:0000313" key="8">
    <source>
        <dbReference type="EMBL" id="KAA9042203.1"/>
    </source>
</evidence>
<dbReference type="InterPro" id="IPR002197">
    <property type="entry name" value="HTH_Fis"/>
</dbReference>
<dbReference type="InterPro" id="IPR027417">
    <property type="entry name" value="P-loop_NTPase"/>
</dbReference>
<keyword evidence="4" id="KW-0804">Transcription</keyword>
<reference evidence="8 9" key="1">
    <citation type="submission" date="2019-09" db="EMBL/GenBank/DDBJ databases">
        <title>Draft genome sequence of Ginsengibacter sp. BR5-29.</title>
        <authorList>
            <person name="Im W.-T."/>
        </authorList>
    </citation>
    <scope>NUCLEOTIDE SEQUENCE [LARGE SCALE GENOMIC DNA]</scope>
    <source>
        <strain evidence="8 9">BR5-29</strain>
    </source>
</reference>
<evidence type="ECO:0000256" key="3">
    <source>
        <dbReference type="ARBA" id="ARBA00023015"/>
    </source>
</evidence>
<evidence type="ECO:0000256" key="5">
    <source>
        <dbReference type="PROSITE-ProRule" id="PRU00169"/>
    </source>
</evidence>
<dbReference type="PROSITE" id="PS50110">
    <property type="entry name" value="RESPONSE_REGULATORY"/>
    <property type="match status" value="1"/>
</dbReference>
<dbReference type="Gene3D" id="1.10.8.60">
    <property type="match status" value="1"/>
</dbReference>
<dbReference type="InterPro" id="IPR025662">
    <property type="entry name" value="Sigma_54_int_dom_ATP-bd_1"/>
</dbReference>
<dbReference type="SUPFAM" id="SSF52172">
    <property type="entry name" value="CheY-like"/>
    <property type="match status" value="1"/>
</dbReference>
<dbReference type="RefSeq" id="WP_150414332.1">
    <property type="nucleotide sequence ID" value="NZ_VYQF01000001.1"/>
</dbReference>
<feature type="domain" description="Sigma-54 factor interaction" evidence="6">
    <location>
        <begin position="150"/>
        <end position="379"/>
    </location>
</feature>
<dbReference type="PROSITE" id="PS00676">
    <property type="entry name" value="SIGMA54_INTERACT_2"/>
    <property type="match status" value="1"/>
</dbReference>
<dbReference type="Gene3D" id="3.40.50.2300">
    <property type="match status" value="1"/>
</dbReference>
<dbReference type="GO" id="GO:0043565">
    <property type="term" value="F:sequence-specific DNA binding"/>
    <property type="evidence" value="ECO:0007669"/>
    <property type="project" value="InterPro"/>
</dbReference>
<dbReference type="PANTHER" id="PTHR32071">
    <property type="entry name" value="TRANSCRIPTIONAL REGULATORY PROTEIN"/>
    <property type="match status" value="1"/>
</dbReference>
<dbReference type="AlphaFoldDB" id="A0A5J5IPK2"/>
<dbReference type="Pfam" id="PF25601">
    <property type="entry name" value="AAA_lid_14"/>
    <property type="match status" value="1"/>
</dbReference>
<evidence type="ECO:0000256" key="1">
    <source>
        <dbReference type="ARBA" id="ARBA00022741"/>
    </source>
</evidence>